<dbReference type="RefSeq" id="WP_116225200.1">
    <property type="nucleotide sequence ID" value="NZ_AP018437.1"/>
</dbReference>
<dbReference type="Proteomes" id="UP000256388">
    <property type="component" value="Unassembled WGS sequence"/>
</dbReference>
<evidence type="ECO:0000313" key="2">
    <source>
        <dbReference type="EMBL" id="REG08548.1"/>
    </source>
</evidence>
<organism evidence="2 3">
    <name type="scientific">Pelolinea submarina</name>
    <dbReference type="NCBI Taxonomy" id="913107"/>
    <lineage>
        <taxon>Bacteria</taxon>
        <taxon>Bacillati</taxon>
        <taxon>Chloroflexota</taxon>
        <taxon>Anaerolineae</taxon>
        <taxon>Anaerolineales</taxon>
        <taxon>Anaerolineaceae</taxon>
        <taxon>Pelolinea</taxon>
    </lineage>
</organism>
<dbReference type="InterPro" id="IPR029063">
    <property type="entry name" value="SAM-dependent_MTases_sf"/>
</dbReference>
<dbReference type="Gene3D" id="3.40.50.150">
    <property type="entry name" value="Vaccinia Virus protein VP39"/>
    <property type="match status" value="1"/>
</dbReference>
<keyword evidence="2" id="KW-0489">Methyltransferase</keyword>
<dbReference type="AlphaFoldDB" id="A0A347ZNR4"/>
<sequence>MTKEMNTPPVCDYEGSDYQDKFWKEGGRAYEDGAEVLALKRLLPTGGSHLLELGAGAGRNTPRYRGFERVTLLDYSTTQLQQAIQYLGTDPRYRFVAADVYRLPFAPRAFDSATMIRTLHHLSEPNIAIAQLRECLADNAVFILEFANKRNIKSILRYWMGKQDWSPFTPEQVEFVKLNFDFHPKSVRAMLAGNGFKLEQEISVSFLRAGFFKRLLPLKLMLAKENFLQHTLSWAAISPSIFLRSTTVPQGEEALGMQTEAFFRCPACGHYPLADTPPELKCGQCGQTYTFKDGIYDFRLK</sequence>
<dbReference type="InterPro" id="IPR013216">
    <property type="entry name" value="Methyltransf_11"/>
</dbReference>
<dbReference type="CDD" id="cd02440">
    <property type="entry name" value="AdoMet_MTases"/>
    <property type="match status" value="1"/>
</dbReference>
<keyword evidence="3" id="KW-1185">Reference proteome</keyword>
<name>A0A347ZNR4_9CHLR</name>
<proteinExistence type="predicted"/>
<reference evidence="2 3" key="1">
    <citation type="submission" date="2018-08" db="EMBL/GenBank/DDBJ databases">
        <title>Genomic Encyclopedia of Type Strains, Phase IV (KMG-IV): sequencing the most valuable type-strain genomes for metagenomic binning, comparative biology and taxonomic classification.</title>
        <authorList>
            <person name="Goeker M."/>
        </authorList>
    </citation>
    <scope>NUCLEOTIDE SEQUENCE [LARGE SCALE GENOMIC DNA]</scope>
    <source>
        <strain evidence="2 3">DSM 23923</strain>
    </source>
</reference>
<dbReference type="EMBL" id="QUMS01000002">
    <property type="protein sequence ID" value="REG08548.1"/>
    <property type="molecule type" value="Genomic_DNA"/>
</dbReference>
<dbReference type="GO" id="GO:0008757">
    <property type="term" value="F:S-adenosylmethionine-dependent methyltransferase activity"/>
    <property type="evidence" value="ECO:0007669"/>
    <property type="project" value="InterPro"/>
</dbReference>
<feature type="domain" description="Methyltransferase type 11" evidence="1">
    <location>
        <begin position="51"/>
        <end position="143"/>
    </location>
</feature>
<gene>
    <name evidence="2" type="ORF">DFR64_1918</name>
</gene>
<keyword evidence="2" id="KW-0830">Ubiquinone</keyword>
<evidence type="ECO:0000259" key="1">
    <source>
        <dbReference type="Pfam" id="PF08241"/>
    </source>
</evidence>
<evidence type="ECO:0000313" key="3">
    <source>
        <dbReference type="Proteomes" id="UP000256388"/>
    </source>
</evidence>
<dbReference type="SUPFAM" id="SSF53335">
    <property type="entry name" value="S-adenosyl-L-methionine-dependent methyltransferases"/>
    <property type="match status" value="1"/>
</dbReference>
<protein>
    <submittedName>
        <fullName evidence="2">Ubiquinone/menaquinone biosynthesis C-methylase UbiE</fullName>
    </submittedName>
</protein>
<dbReference type="OrthoDB" id="9804312at2"/>
<comment type="caution">
    <text evidence="2">The sequence shown here is derived from an EMBL/GenBank/DDBJ whole genome shotgun (WGS) entry which is preliminary data.</text>
</comment>
<accession>A0A347ZNR4</accession>
<keyword evidence="2" id="KW-0808">Transferase</keyword>
<dbReference type="Pfam" id="PF08241">
    <property type="entry name" value="Methyltransf_11"/>
    <property type="match status" value="1"/>
</dbReference>
<dbReference type="GO" id="GO:0032259">
    <property type="term" value="P:methylation"/>
    <property type="evidence" value="ECO:0007669"/>
    <property type="project" value="UniProtKB-KW"/>
</dbReference>